<dbReference type="HAMAP" id="MF_00024">
    <property type="entry name" value="CobD_CbiB"/>
    <property type="match status" value="1"/>
</dbReference>
<accession>E6MI59</accession>
<evidence type="ECO:0000313" key="11">
    <source>
        <dbReference type="Proteomes" id="UP000004754"/>
    </source>
</evidence>
<dbReference type="GO" id="GO:0016874">
    <property type="term" value="F:ligase activity"/>
    <property type="evidence" value="ECO:0007669"/>
    <property type="project" value="UniProtKB-KW"/>
</dbReference>
<dbReference type="eggNOG" id="COG1270">
    <property type="taxonomic scope" value="Bacteria"/>
</dbReference>
<keyword evidence="6 9" id="KW-0812">Transmembrane</keyword>
<dbReference type="PANTHER" id="PTHR34308">
    <property type="entry name" value="COBALAMIN BIOSYNTHESIS PROTEIN CBIB"/>
    <property type="match status" value="1"/>
</dbReference>
<keyword evidence="11" id="KW-1185">Reference proteome</keyword>
<comment type="similarity">
    <text evidence="3 9">Belongs to the CobD/CbiB family.</text>
</comment>
<evidence type="ECO:0000256" key="5">
    <source>
        <dbReference type="ARBA" id="ARBA00022573"/>
    </source>
</evidence>
<protein>
    <recommendedName>
        <fullName evidence="9">Cobalamin biosynthesis protein CobD</fullName>
    </recommendedName>
</protein>
<reference evidence="10 11" key="1">
    <citation type="submission" date="2010-12" db="EMBL/GenBank/DDBJ databases">
        <authorList>
            <person name="Muzny D."/>
            <person name="Qin X."/>
            <person name="Deng J."/>
            <person name="Jiang H."/>
            <person name="Liu Y."/>
            <person name="Qu J."/>
            <person name="Song X.-Z."/>
            <person name="Zhang L."/>
            <person name="Thornton R."/>
            <person name="Coyle M."/>
            <person name="Francisco L."/>
            <person name="Jackson L."/>
            <person name="Javaid M."/>
            <person name="Korchina V."/>
            <person name="Kovar C."/>
            <person name="Mata R."/>
            <person name="Mathew T."/>
            <person name="Ngo R."/>
            <person name="Nguyen L."/>
            <person name="Nguyen N."/>
            <person name="Okwuonu G."/>
            <person name="Ongeri F."/>
            <person name="Pham C."/>
            <person name="Simmons D."/>
            <person name="Wilczek-Boney K."/>
            <person name="Hale W."/>
            <person name="Jakkamsetti A."/>
            <person name="Pham P."/>
            <person name="Ruth R."/>
            <person name="San Lucas F."/>
            <person name="Warren J."/>
            <person name="Zhang J."/>
            <person name="Zhao Z."/>
            <person name="Zhou C."/>
            <person name="Zhu D."/>
            <person name="Lee S."/>
            <person name="Bess C."/>
            <person name="Blankenburg K."/>
            <person name="Forbes L."/>
            <person name="Fu Q."/>
            <person name="Gubbala S."/>
            <person name="Hirani K."/>
            <person name="Jayaseelan J.C."/>
            <person name="Lara F."/>
            <person name="Munidasa M."/>
            <person name="Palculict T."/>
            <person name="Patil S."/>
            <person name="Pu L.-L."/>
            <person name="Saada N."/>
            <person name="Tang L."/>
            <person name="Weissenberger G."/>
            <person name="Zhu Y."/>
            <person name="Hemphill L."/>
            <person name="Shang Y."/>
            <person name="Youmans B."/>
            <person name="Ayvaz T."/>
            <person name="Ross M."/>
            <person name="Santibanez J."/>
            <person name="Aqrawi P."/>
            <person name="Gross S."/>
            <person name="Joshi V."/>
            <person name="Fowler G."/>
            <person name="Nazareth L."/>
            <person name="Reid J."/>
            <person name="Worley K."/>
            <person name="Petrosino J."/>
            <person name="Highlander S."/>
            <person name="Gibbs R."/>
        </authorList>
    </citation>
    <scope>NUCLEOTIDE SEQUENCE [LARGE SCALE GENOMIC DNA]</scope>
    <source>
        <strain evidence="10 11">ATCC 23263</strain>
    </source>
</reference>
<sequence>MFFEITTGWWLVLIGGAVALDWGIGDPEKIPHPVVWIGKLVGSLTKAFNRGTPRARKGKGLLMWLLVVAITIAVTAGVQWLAIQLHPAAFLLVTLWFLGTALAEKSLRQAVTGVAKALSEDDLASARLQVGWLCGRDTTALSAHEVVRAAVETTAENTVDGVLAPLFYMAVGLVTAHWLPWLNPLTLAMTYKAVNTMDSMVGYTQAPYHDFGCLPARLDDVLNWPIARIGSRMMLIGGALLGFDAKNGARIYNRDRHNHKSPNAGHPESAAAGLLHIQIGGTNVYFGETVVKPTIGDADQPLSAWHIQACVSVMLAAEIAQTLFMAVAAGIALGLS</sequence>
<keyword evidence="5 9" id="KW-0169">Cobalamin biosynthesis</keyword>
<dbReference type="STRING" id="887929.HMP0721_1592"/>
<dbReference type="GO" id="GO:0009236">
    <property type="term" value="P:cobalamin biosynthetic process"/>
    <property type="evidence" value="ECO:0007669"/>
    <property type="project" value="UniProtKB-UniRule"/>
</dbReference>
<organism evidence="10 11">
    <name type="scientific">Pseudoramibacter alactolyticus ATCC 23263</name>
    <dbReference type="NCBI Taxonomy" id="887929"/>
    <lineage>
        <taxon>Bacteria</taxon>
        <taxon>Bacillati</taxon>
        <taxon>Bacillota</taxon>
        <taxon>Clostridia</taxon>
        <taxon>Eubacteriales</taxon>
        <taxon>Eubacteriaceae</taxon>
        <taxon>Pseudoramibacter</taxon>
    </lineage>
</organism>
<dbReference type="GO" id="GO:0048472">
    <property type="term" value="F:threonine-phosphate decarboxylase activity"/>
    <property type="evidence" value="ECO:0007669"/>
    <property type="project" value="InterPro"/>
</dbReference>
<dbReference type="GO" id="GO:0015420">
    <property type="term" value="F:ABC-type vitamin B12 transporter activity"/>
    <property type="evidence" value="ECO:0007669"/>
    <property type="project" value="UniProtKB-UniRule"/>
</dbReference>
<evidence type="ECO:0000256" key="2">
    <source>
        <dbReference type="ARBA" id="ARBA00004953"/>
    </source>
</evidence>
<evidence type="ECO:0000256" key="7">
    <source>
        <dbReference type="ARBA" id="ARBA00022989"/>
    </source>
</evidence>
<evidence type="ECO:0000256" key="9">
    <source>
        <dbReference type="HAMAP-Rule" id="MF_00024"/>
    </source>
</evidence>
<comment type="function">
    <text evidence="9">Converts cobyric acid to cobinamide by the addition of aminopropanol on the F carboxylic group.</text>
</comment>
<keyword evidence="4 9" id="KW-1003">Cell membrane</keyword>
<dbReference type="Proteomes" id="UP000004754">
    <property type="component" value="Unassembled WGS sequence"/>
</dbReference>
<dbReference type="EMBL" id="AEQN01000022">
    <property type="protein sequence ID" value="EFV01211.1"/>
    <property type="molecule type" value="Genomic_DNA"/>
</dbReference>
<keyword evidence="7 9" id="KW-1133">Transmembrane helix</keyword>
<comment type="caution">
    <text evidence="9">Lacks conserved residue(s) required for the propagation of feature annotation.</text>
</comment>
<evidence type="ECO:0000256" key="8">
    <source>
        <dbReference type="ARBA" id="ARBA00023136"/>
    </source>
</evidence>
<dbReference type="Pfam" id="PF03186">
    <property type="entry name" value="CobD_Cbib"/>
    <property type="match status" value="1"/>
</dbReference>
<keyword evidence="8 9" id="KW-0472">Membrane</keyword>
<evidence type="ECO:0000256" key="6">
    <source>
        <dbReference type="ARBA" id="ARBA00022692"/>
    </source>
</evidence>
<evidence type="ECO:0000256" key="4">
    <source>
        <dbReference type="ARBA" id="ARBA00022475"/>
    </source>
</evidence>
<comment type="caution">
    <text evidence="10">The sequence shown here is derived from an EMBL/GenBank/DDBJ whole genome shotgun (WGS) entry which is preliminary data.</text>
</comment>
<dbReference type="HOGENOM" id="CLU_054212_0_0_9"/>
<dbReference type="OrthoDB" id="9811967at2"/>
<keyword evidence="10" id="KW-0436">Ligase</keyword>
<gene>
    <name evidence="9 10" type="primary">cobD</name>
    <name evidence="10" type="ORF">HMP0721_1592</name>
</gene>
<evidence type="ECO:0000313" key="10">
    <source>
        <dbReference type="EMBL" id="EFV01211.1"/>
    </source>
</evidence>
<feature type="transmembrane region" description="Helical" evidence="9">
    <location>
        <begin position="61"/>
        <end position="82"/>
    </location>
</feature>
<comment type="subcellular location">
    <subcellularLocation>
        <location evidence="1 9">Cell membrane</location>
        <topology evidence="1 9">Multi-pass membrane protein</topology>
    </subcellularLocation>
</comment>
<proteinExistence type="inferred from homology"/>
<evidence type="ECO:0000256" key="1">
    <source>
        <dbReference type="ARBA" id="ARBA00004651"/>
    </source>
</evidence>
<dbReference type="NCBIfam" id="TIGR00380">
    <property type="entry name" value="cobal_cbiB"/>
    <property type="match status" value="1"/>
</dbReference>
<dbReference type="InterPro" id="IPR004485">
    <property type="entry name" value="Cobalamin_biosynth_CobD/CbiB"/>
</dbReference>
<name>E6MI59_9FIRM</name>
<dbReference type="RefSeq" id="WP_006599014.1">
    <property type="nucleotide sequence ID" value="NZ_GL622359.1"/>
</dbReference>
<evidence type="ECO:0000256" key="3">
    <source>
        <dbReference type="ARBA" id="ARBA00006263"/>
    </source>
</evidence>
<dbReference type="UniPathway" id="UPA00148"/>
<comment type="pathway">
    <text evidence="2 9">Cofactor biosynthesis; adenosylcobalamin biosynthesis.</text>
</comment>
<dbReference type="PANTHER" id="PTHR34308:SF1">
    <property type="entry name" value="COBALAMIN BIOSYNTHESIS PROTEIN CBIB"/>
    <property type="match status" value="1"/>
</dbReference>
<dbReference type="GO" id="GO:0005886">
    <property type="term" value="C:plasma membrane"/>
    <property type="evidence" value="ECO:0007669"/>
    <property type="project" value="UniProtKB-SubCell"/>
</dbReference>
<dbReference type="AlphaFoldDB" id="E6MI59"/>